<sequence>MEDGVLLSSLYEKIDKNSKTDDVIQTKLLTHTSSFPSEPEIKSKIIHRQYKPSKYESPMSDRESWWRVTIKDTPIPGSYDTHLNTFIKETIARPMTYGFKSDGRR</sequence>
<dbReference type="GO" id="GO:0044727">
    <property type="term" value="P:epigenetic programing of male pronucleus"/>
    <property type="evidence" value="ECO:0007669"/>
    <property type="project" value="TreeGrafter"/>
</dbReference>
<dbReference type="GO" id="GO:0001940">
    <property type="term" value="C:male pronucleus"/>
    <property type="evidence" value="ECO:0007669"/>
    <property type="project" value="TreeGrafter"/>
</dbReference>
<dbReference type="EMBL" id="CAJOAZ010000826">
    <property type="protein sequence ID" value="CAF3719269.1"/>
    <property type="molecule type" value="Genomic_DNA"/>
</dbReference>
<evidence type="ECO:0000313" key="1">
    <source>
        <dbReference type="EMBL" id="CAF3719269.1"/>
    </source>
</evidence>
<dbReference type="PANTHER" id="PTHR35678:SF1">
    <property type="entry name" value="PROTEIN STPG4"/>
    <property type="match status" value="1"/>
</dbReference>
<dbReference type="AlphaFoldDB" id="A0A818W1T1"/>
<comment type="caution">
    <text evidence="1">The sequence shown here is derived from an EMBL/GenBank/DDBJ whole genome shotgun (WGS) entry which is preliminary data.</text>
</comment>
<reference evidence="1" key="1">
    <citation type="submission" date="2021-02" db="EMBL/GenBank/DDBJ databases">
        <authorList>
            <person name="Nowell W R."/>
        </authorList>
    </citation>
    <scope>NUCLEOTIDE SEQUENCE</scope>
</reference>
<name>A0A818W1T1_9BILA</name>
<dbReference type="PANTHER" id="PTHR35678">
    <property type="entry name" value="PROTEIN STPG4"/>
    <property type="match status" value="1"/>
</dbReference>
<dbReference type="GO" id="GO:0042393">
    <property type="term" value="F:histone binding"/>
    <property type="evidence" value="ECO:0007669"/>
    <property type="project" value="TreeGrafter"/>
</dbReference>
<gene>
    <name evidence="1" type="ORF">OXD698_LOCUS13525</name>
</gene>
<dbReference type="GO" id="GO:0003682">
    <property type="term" value="F:chromatin binding"/>
    <property type="evidence" value="ECO:0007669"/>
    <property type="project" value="TreeGrafter"/>
</dbReference>
<organism evidence="1 2">
    <name type="scientific">Adineta steineri</name>
    <dbReference type="NCBI Taxonomy" id="433720"/>
    <lineage>
        <taxon>Eukaryota</taxon>
        <taxon>Metazoa</taxon>
        <taxon>Spiralia</taxon>
        <taxon>Gnathifera</taxon>
        <taxon>Rotifera</taxon>
        <taxon>Eurotatoria</taxon>
        <taxon>Bdelloidea</taxon>
        <taxon>Adinetida</taxon>
        <taxon>Adinetidae</taxon>
        <taxon>Adineta</taxon>
    </lineage>
</organism>
<protein>
    <submittedName>
        <fullName evidence="1">Uncharacterized protein</fullName>
    </submittedName>
</protein>
<evidence type="ECO:0000313" key="2">
    <source>
        <dbReference type="Proteomes" id="UP000663844"/>
    </source>
</evidence>
<feature type="non-terminal residue" evidence="1">
    <location>
        <position position="1"/>
    </location>
</feature>
<dbReference type="Proteomes" id="UP000663844">
    <property type="component" value="Unassembled WGS sequence"/>
</dbReference>
<dbReference type="GO" id="GO:0042585">
    <property type="term" value="C:germinal vesicle"/>
    <property type="evidence" value="ECO:0007669"/>
    <property type="project" value="TreeGrafter"/>
</dbReference>
<accession>A0A818W1T1</accession>
<dbReference type="GO" id="GO:0001939">
    <property type="term" value="C:female pronucleus"/>
    <property type="evidence" value="ECO:0007669"/>
    <property type="project" value="TreeGrafter"/>
</dbReference>
<proteinExistence type="predicted"/>